<protein>
    <submittedName>
        <fullName evidence="2">Alkaline phosphatase family protein</fullName>
    </submittedName>
</protein>
<evidence type="ECO:0000313" key="3">
    <source>
        <dbReference type="Proteomes" id="UP000305874"/>
    </source>
</evidence>
<dbReference type="GO" id="GO:0016787">
    <property type="term" value="F:hydrolase activity"/>
    <property type="evidence" value="ECO:0007669"/>
    <property type="project" value="UniProtKB-ARBA"/>
</dbReference>
<keyword evidence="1" id="KW-0732">Signal</keyword>
<dbReference type="EMBL" id="PNCG01000003">
    <property type="protein sequence ID" value="TMP88012.1"/>
    <property type="molecule type" value="Genomic_DNA"/>
</dbReference>
<sequence>MRAVFSMMLILFCSGAAYGQSATQNPATMPATVIISIDGFRHDYIEHFDTPALAKLSRQGVRALRMKTVYPSKTFPNHISIATGLLPSHHGIVGNRFCDKQRQQCYAMGKGQADTSWVSGTPLWNLAELQGVKAATYYWPESDARFNGRTASYFYPYSSHGKQSHRVEQIIQWLKLPKQQRPKLIMSYFSEVDSLGHKYGPNAPQTKAGALGIDRLIGELWRRINTELDTKVNLIVVSDHGMSEVNPDAGIPLASLNIDDGFKVINSGTRVAIYQHQASTRALQALRERLHKQAADQYQVMSKEQLAQYGVTMGPRQADIVLQTRPPVVFTQPDHHYLGTHGFIDDDNMDAMFLAVGPSFHQGKTLPQVRNLDIYPMVAHILGLEILTPIDSDGATLWPALLSSPKREPDTRSN</sequence>
<comment type="caution">
    <text evidence="2">The sequence shown here is derived from an EMBL/GenBank/DDBJ whole genome shotgun (WGS) entry which is preliminary data.</text>
</comment>
<dbReference type="AlphaFoldDB" id="A0A5S3Z6Z5"/>
<feature type="chain" id="PRO_5024289967" evidence="1">
    <location>
        <begin position="20"/>
        <end position="414"/>
    </location>
</feature>
<dbReference type="Gene3D" id="3.40.720.10">
    <property type="entry name" value="Alkaline Phosphatase, subunit A"/>
    <property type="match status" value="1"/>
</dbReference>
<proteinExistence type="predicted"/>
<accession>A0A5S3Z6Z5</accession>
<dbReference type="PANTHER" id="PTHR10151">
    <property type="entry name" value="ECTONUCLEOTIDE PYROPHOSPHATASE/PHOSPHODIESTERASE"/>
    <property type="match status" value="1"/>
</dbReference>
<name>A0A5S3Z6Z5_9GAMM</name>
<gene>
    <name evidence="2" type="ORF">CWC05_05010</name>
</gene>
<evidence type="ECO:0000313" key="2">
    <source>
        <dbReference type="EMBL" id="TMP88012.1"/>
    </source>
</evidence>
<reference evidence="2 3" key="1">
    <citation type="submission" date="2017-12" db="EMBL/GenBank/DDBJ databases">
        <authorList>
            <person name="Paulsen S."/>
            <person name="Gram L.K."/>
        </authorList>
    </citation>
    <scope>NUCLEOTIDE SEQUENCE [LARGE SCALE GENOMIC DNA]</scope>
    <source>
        <strain evidence="2 3">S2897</strain>
    </source>
</reference>
<dbReference type="Gene3D" id="3.30.1360.180">
    <property type="match status" value="1"/>
</dbReference>
<dbReference type="CDD" id="cd16018">
    <property type="entry name" value="Enpp"/>
    <property type="match status" value="1"/>
</dbReference>
<dbReference type="InterPro" id="IPR002591">
    <property type="entry name" value="Phosphodiest/P_Trfase"/>
</dbReference>
<dbReference type="PANTHER" id="PTHR10151:SF120">
    <property type="entry name" value="BIS(5'-ADENOSYL)-TRIPHOSPHATASE"/>
    <property type="match status" value="1"/>
</dbReference>
<dbReference type="InterPro" id="IPR017850">
    <property type="entry name" value="Alkaline_phosphatase_core_sf"/>
</dbReference>
<evidence type="ECO:0000256" key="1">
    <source>
        <dbReference type="SAM" id="SignalP"/>
    </source>
</evidence>
<dbReference type="RefSeq" id="WP_138547580.1">
    <property type="nucleotide sequence ID" value="NZ_PNCG01000003.1"/>
</dbReference>
<reference evidence="3" key="2">
    <citation type="submission" date="2019-06" db="EMBL/GenBank/DDBJ databases">
        <title>Co-occurence of chitin degradation, pigmentation and bioactivity in marine Pseudoalteromonas.</title>
        <authorList>
            <person name="Sonnenschein E.C."/>
            <person name="Bech P.K."/>
        </authorList>
    </citation>
    <scope>NUCLEOTIDE SEQUENCE [LARGE SCALE GENOMIC DNA]</scope>
    <source>
        <strain evidence="3">S2897</strain>
    </source>
</reference>
<dbReference type="Proteomes" id="UP000305874">
    <property type="component" value="Unassembled WGS sequence"/>
</dbReference>
<feature type="signal peptide" evidence="1">
    <location>
        <begin position="1"/>
        <end position="19"/>
    </location>
</feature>
<dbReference type="Pfam" id="PF01663">
    <property type="entry name" value="Phosphodiest"/>
    <property type="match status" value="1"/>
</dbReference>
<dbReference type="SUPFAM" id="SSF53649">
    <property type="entry name" value="Alkaline phosphatase-like"/>
    <property type="match status" value="1"/>
</dbReference>
<organism evidence="2 3">
    <name type="scientific">Pseudoalteromonas ruthenica</name>
    <dbReference type="NCBI Taxonomy" id="151081"/>
    <lineage>
        <taxon>Bacteria</taxon>
        <taxon>Pseudomonadati</taxon>
        <taxon>Pseudomonadota</taxon>
        <taxon>Gammaproteobacteria</taxon>
        <taxon>Alteromonadales</taxon>
        <taxon>Pseudoalteromonadaceae</taxon>
        <taxon>Pseudoalteromonas</taxon>
    </lineage>
</organism>